<dbReference type="EMBL" id="JBHTAH010000002">
    <property type="protein sequence ID" value="MFC7068798.1"/>
    <property type="molecule type" value="Genomic_DNA"/>
</dbReference>
<dbReference type="Pfam" id="PF07760">
    <property type="entry name" value="DUF1616"/>
    <property type="match status" value="1"/>
</dbReference>
<keyword evidence="2" id="KW-0472">Membrane</keyword>
<dbReference type="RefSeq" id="WP_284033385.1">
    <property type="nucleotide sequence ID" value="NZ_CP126155.1"/>
</dbReference>
<protein>
    <submittedName>
        <fullName evidence="4">DUF1616 domain-containing protein</fullName>
    </submittedName>
</protein>
<dbReference type="InterPro" id="IPR011674">
    <property type="entry name" value="DUF1616"/>
</dbReference>
<keyword evidence="2" id="KW-1133">Transmembrane helix</keyword>
<dbReference type="AlphaFoldDB" id="A0ABD5WE48"/>
<reference evidence="4 5" key="1">
    <citation type="journal article" date="2019" name="Int. J. Syst. Evol. Microbiol.">
        <title>The Global Catalogue of Microorganisms (GCM) 10K type strain sequencing project: providing services to taxonomists for standard genome sequencing and annotation.</title>
        <authorList>
            <consortium name="The Broad Institute Genomics Platform"/>
            <consortium name="The Broad Institute Genome Sequencing Center for Infectious Disease"/>
            <person name="Wu L."/>
            <person name="Ma J."/>
        </authorList>
    </citation>
    <scope>NUCLEOTIDE SEQUENCE [LARGE SCALE GENOMIC DNA]</scope>
    <source>
        <strain evidence="4 5">DT31</strain>
    </source>
</reference>
<feature type="transmembrane region" description="Helical" evidence="2">
    <location>
        <begin position="107"/>
        <end position="132"/>
    </location>
</feature>
<evidence type="ECO:0000256" key="2">
    <source>
        <dbReference type="SAM" id="Phobius"/>
    </source>
</evidence>
<feature type="transmembrane region" description="Helical" evidence="2">
    <location>
        <begin position="199"/>
        <end position="218"/>
    </location>
</feature>
<feature type="region of interest" description="Disordered" evidence="1">
    <location>
        <begin position="1"/>
        <end position="30"/>
    </location>
</feature>
<dbReference type="Proteomes" id="UP001596461">
    <property type="component" value="Unassembled WGS sequence"/>
</dbReference>
<feature type="domain" description="DUF1616" evidence="3">
    <location>
        <begin position="45"/>
        <end position="352"/>
    </location>
</feature>
<feature type="compositionally biased region" description="Basic and acidic residues" evidence="1">
    <location>
        <begin position="10"/>
        <end position="26"/>
    </location>
</feature>
<accession>A0ABD5WE48</accession>
<comment type="caution">
    <text evidence="4">The sequence shown here is derived from an EMBL/GenBank/DDBJ whole genome shotgun (WGS) entry which is preliminary data.</text>
</comment>
<feature type="transmembrane region" description="Helical" evidence="2">
    <location>
        <begin position="138"/>
        <end position="158"/>
    </location>
</feature>
<keyword evidence="5" id="KW-1185">Reference proteome</keyword>
<evidence type="ECO:0000313" key="4">
    <source>
        <dbReference type="EMBL" id="MFC7068798.1"/>
    </source>
</evidence>
<evidence type="ECO:0000313" key="5">
    <source>
        <dbReference type="Proteomes" id="UP001596461"/>
    </source>
</evidence>
<dbReference type="GeneID" id="81127005"/>
<keyword evidence="2" id="KW-0812">Transmembrane</keyword>
<gene>
    <name evidence="4" type="ORF">ACFQL9_04015</name>
</gene>
<evidence type="ECO:0000256" key="1">
    <source>
        <dbReference type="SAM" id="MobiDB-lite"/>
    </source>
</evidence>
<feature type="transmembrane region" description="Helical" evidence="2">
    <location>
        <begin position="63"/>
        <end position="86"/>
    </location>
</feature>
<organism evidence="4 5">
    <name type="scientific">Halobaculum lipolyticum</name>
    <dbReference type="NCBI Taxonomy" id="3032001"/>
    <lineage>
        <taxon>Archaea</taxon>
        <taxon>Methanobacteriati</taxon>
        <taxon>Methanobacteriota</taxon>
        <taxon>Stenosarchaea group</taxon>
        <taxon>Halobacteria</taxon>
        <taxon>Halobacteriales</taxon>
        <taxon>Haloferacaceae</taxon>
        <taxon>Halobaculum</taxon>
    </lineage>
</organism>
<name>A0ABD5WE48_9EURY</name>
<proteinExistence type="predicted"/>
<sequence>MSGTDGADPPDDRDGSEGDGDADARGDGGPFDRLPVDVAVVVGGAVLVGALVVGGVVGGALRVVLAVPLVVFLPGYALLSVLFPAAPPADADRPSVWRLPTADGLGWVERCSLAVPASLAVVVFSVVGLGAVGLTPTTVAVVGTLVAVVAVASAAGAVRRDRLPPGVAYDVPAERWGAELRTRWGGDGGRSRLDRGLDVAVAVAVLLAVSGLAVGLAAPDNGESYTEAALLTEGPNGPVAGDYPENLTAGESTELLLTVANRLGTDATYDVVVVLDRVRGTNTTGSVTVLERSELSRFTLGVGDGREARRPLAVTPDLLGDDLRLSVFVYRGEAPASPSAATADEHLYLWVDVR</sequence>
<evidence type="ECO:0000259" key="3">
    <source>
        <dbReference type="Pfam" id="PF07760"/>
    </source>
</evidence>
<feature type="transmembrane region" description="Helical" evidence="2">
    <location>
        <begin position="34"/>
        <end position="57"/>
    </location>
</feature>